<dbReference type="Pfam" id="PF00656">
    <property type="entry name" value="Peptidase_C14"/>
    <property type="match status" value="1"/>
</dbReference>
<dbReference type="PANTHER" id="PTHR10454:SF232">
    <property type="entry name" value="AT03047P-RELATED"/>
    <property type="match status" value="1"/>
</dbReference>
<keyword evidence="11" id="KW-1185">Reference proteome</keyword>
<evidence type="ECO:0000256" key="3">
    <source>
        <dbReference type="ARBA" id="ARBA00022801"/>
    </source>
</evidence>
<dbReference type="InterPro" id="IPR011600">
    <property type="entry name" value="Pept_C14_caspase"/>
</dbReference>
<comment type="similarity">
    <text evidence="1 6">Belongs to the peptidase C14A family.</text>
</comment>
<reference evidence="10 11" key="1">
    <citation type="submission" date="2024-06" db="EMBL/GenBank/DDBJ databases">
        <title>A chromosome-level genome assembly of beet webworm, Loxostege sticticalis.</title>
        <authorList>
            <person name="Zhang Y."/>
        </authorList>
    </citation>
    <scope>NUCLEOTIDE SEQUENCE [LARGE SCALE GENOMIC DNA]</scope>
    <source>
        <strain evidence="10">AQ026</strain>
        <tissue evidence="10">Whole body</tissue>
    </source>
</reference>
<keyword evidence="2" id="KW-0645">Protease</keyword>
<evidence type="ECO:0000256" key="5">
    <source>
        <dbReference type="ARBA" id="ARBA00023145"/>
    </source>
</evidence>
<feature type="region of interest" description="Disordered" evidence="7">
    <location>
        <begin position="1"/>
        <end position="41"/>
    </location>
</feature>
<feature type="compositionally biased region" description="Polar residues" evidence="7">
    <location>
        <begin position="1"/>
        <end position="24"/>
    </location>
</feature>
<evidence type="ECO:0000313" key="11">
    <source>
        <dbReference type="Proteomes" id="UP001549920"/>
    </source>
</evidence>
<evidence type="ECO:0008006" key="12">
    <source>
        <dbReference type="Google" id="ProtNLM"/>
    </source>
</evidence>
<dbReference type="PROSITE" id="PS01121">
    <property type="entry name" value="CASPASE_HIS"/>
    <property type="match status" value="1"/>
</dbReference>
<evidence type="ECO:0000256" key="7">
    <source>
        <dbReference type="SAM" id="MobiDB-lite"/>
    </source>
</evidence>
<dbReference type="InterPro" id="IPR015917">
    <property type="entry name" value="Pept_C14A"/>
</dbReference>
<name>A0ABR3IDX9_LOXSC</name>
<dbReference type="Gene3D" id="3.30.70.1470">
    <property type="entry name" value="Caspase-like"/>
    <property type="match status" value="1"/>
</dbReference>
<dbReference type="InterPro" id="IPR029030">
    <property type="entry name" value="Caspase-like_dom_sf"/>
</dbReference>
<dbReference type="InterPro" id="IPR002398">
    <property type="entry name" value="Pept_C14"/>
</dbReference>
<keyword evidence="4" id="KW-0788">Thiol protease</keyword>
<evidence type="ECO:0000259" key="9">
    <source>
        <dbReference type="PROSITE" id="PS50208"/>
    </source>
</evidence>
<dbReference type="PRINTS" id="PR00376">
    <property type="entry name" value="IL1BCENZYME"/>
</dbReference>
<dbReference type="Gene3D" id="3.40.50.1460">
    <property type="match status" value="1"/>
</dbReference>
<keyword evidence="3" id="KW-0378">Hydrolase</keyword>
<evidence type="ECO:0000256" key="6">
    <source>
        <dbReference type="RuleBase" id="RU003971"/>
    </source>
</evidence>
<dbReference type="PROSITE" id="PS50208">
    <property type="entry name" value="CASPASE_P20"/>
    <property type="match status" value="1"/>
</dbReference>
<dbReference type="EMBL" id="JBEUOH010000004">
    <property type="protein sequence ID" value="KAL0894467.1"/>
    <property type="molecule type" value="Genomic_DNA"/>
</dbReference>
<feature type="domain" description="Caspase family p20" evidence="9">
    <location>
        <begin position="50"/>
        <end position="179"/>
    </location>
</feature>
<evidence type="ECO:0000259" key="8">
    <source>
        <dbReference type="PROSITE" id="PS50207"/>
    </source>
</evidence>
<dbReference type="PROSITE" id="PS50207">
    <property type="entry name" value="CASPASE_P10"/>
    <property type="match status" value="1"/>
</dbReference>
<accession>A0ABR3IDX9</accession>
<gene>
    <name evidence="10" type="ORF">ABMA27_013063</name>
</gene>
<feature type="domain" description="Caspase family p10" evidence="8">
    <location>
        <begin position="198"/>
        <end position="289"/>
    </location>
</feature>
<protein>
    <recommendedName>
        <fullName evidence="12">Caspase-3</fullName>
    </recommendedName>
</protein>
<dbReference type="InterPro" id="IPR033139">
    <property type="entry name" value="Caspase_cys_AS"/>
</dbReference>
<organism evidence="10 11">
    <name type="scientific">Loxostege sticticalis</name>
    <name type="common">Beet webworm moth</name>
    <dbReference type="NCBI Taxonomy" id="481309"/>
    <lineage>
        <taxon>Eukaryota</taxon>
        <taxon>Metazoa</taxon>
        <taxon>Ecdysozoa</taxon>
        <taxon>Arthropoda</taxon>
        <taxon>Hexapoda</taxon>
        <taxon>Insecta</taxon>
        <taxon>Pterygota</taxon>
        <taxon>Neoptera</taxon>
        <taxon>Endopterygota</taxon>
        <taxon>Lepidoptera</taxon>
        <taxon>Glossata</taxon>
        <taxon>Ditrysia</taxon>
        <taxon>Pyraloidea</taxon>
        <taxon>Crambidae</taxon>
        <taxon>Pyraustinae</taxon>
        <taxon>Loxostege</taxon>
    </lineage>
</organism>
<evidence type="ECO:0000313" key="10">
    <source>
        <dbReference type="EMBL" id="KAL0894467.1"/>
    </source>
</evidence>
<dbReference type="Proteomes" id="UP001549920">
    <property type="component" value="Unassembled WGS sequence"/>
</dbReference>
<dbReference type="InterPro" id="IPR002138">
    <property type="entry name" value="Pept_C14_p10"/>
</dbReference>
<comment type="caution">
    <text evidence="10">The sequence shown here is derived from an EMBL/GenBank/DDBJ whole genome shotgun (WGS) entry which is preliminary data.</text>
</comment>
<dbReference type="InterPro" id="IPR016129">
    <property type="entry name" value="Caspase_his_AS"/>
</dbReference>
<dbReference type="PANTHER" id="PTHR10454">
    <property type="entry name" value="CASPASE"/>
    <property type="match status" value="1"/>
</dbReference>
<evidence type="ECO:0000256" key="1">
    <source>
        <dbReference type="ARBA" id="ARBA00010134"/>
    </source>
</evidence>
<evidence type="ECO:0000256" key="2">
    <source>
        <dbReference type="ARBA" id="ARBA00022670"/>
    </source>
</evidence>
<proteinExistence type="inferred from homology"/>
<dbReference type="SUPFAM" id="SSF52129">
    <property type="entry name" value="Caspase-like"/>
    <property type="match status" value="1"/>
</dbReference>
<sequence length="289" mass="32988">MDISQSDTKSYNKATQLIPESSSPEAEVPGTSGKEPVKFDPDDEYYNMSGEKIMLIFNQINFDKNCFYGDEPPDEREGTTEDAKVMEALFEDLGFKVAVHTDKTYSVIEEIIIKLCQDDHTGTSCLAIVIMTHGHRNGVLCARDTSYYLADIIGFFEKGHISLVHKPKLFFIQACRGDMTDSGKMTYHDGFAKKPLHVPTHVDFLIARATVEDYRAWRQLYGSWFIKELCEVIRARHRSMDLLQMLTLVTPPTKVAYKYKTYTLPDSPELHEKKATPETTFTLTKLLKF</sequence>
<dbReference type="SMART" id="SM00115">
    <property type="entry name" value="CASc"/>
    <property type="match status" value="1"/>
</dbReference>
<keyword evidence="5" id="KW-0865">Zymogen</keyword>
<evidence type="ECO:0000256" key="4">
    <source>
        <dbReference type="ARBA" id="ARBA00022807"/>
    </source>
</evidence>
<dbReference type="InterPro" id="IPR001309">
    <property type="entry name" value="Pept_C14_p20"/>
</dbReference>
<dbReference type="PROSITE" id="PS01122">
    <property type="entry name" value="CASPASE_CYS"/>
    <property type="match status" value="1"/>
</dbReference>